<evidence type="ECO:0000256" key="2">
    <source>
        <dbReference type="ARBA" id="ARBA00023125"/>
    </source>
</evidence>
<evidence type="ECO:0000256" key="4">
    <source>
        <dbReference type="SAM" id="MobiDB-lite"/>
    </source>
</evidence>
<keyword evidence="3" id="KW-0804">Transcription</keyword>
<dbReference type="Gene3D" id="1.10.260.40">
    <property type="entry name" value="lambda repressor-like DNA-binding domains"/>
    <property type="match status" value="1"/>
</dbReference>
<dbReference type="InterPro" id="IPR046335">
    <property type="entry name" value="LacI/GalR-like_sensor"/>
</dbReference>
<evidence type="ECO:0000259" key="5">
    <source>
        <dbReference type="PROSITE" id="PS50932"/>
    </source>
</evidence>
<dbReference type="CDD" id="cd01392">
    <property type="entry name" value="HTH_LacI"/>
    <property type="match status" value="1"/>
</dbReference>
<proteinExistence type="predicted"/>
<dbReference type="InterPro" id="IPR000843">
    <property type="entry name" value="HTH_LacI"/>
</dbReference>
<dbReference type="PROSITE" id="PS50932">
    <property type="entry name" value="HTH_LACI_2"/>
    <property type="match status" value="1"/>
</dbReference>
<reference evidence="6 7" key="1">
    <citation type="submission" date="2018-11" db="EMBL/GenBank/DDBJ databases">
        <title>Trebonia kvetii gen.nov., sp.nov., a novel acidophilic actinobacterium, and proposal of the new actinobacterial family Treboniaceae fam. nov.</title>
        <authorList>
            <person name="Rapoport D."/>
            <person name="Sagova-Mareckova M."/>
            <person name="Sedlacek I."/>
            <person name="Provaznik J."/>
            <person name="Kralova S."/>
            <person name="Pavlinic D."/>
            <person name="Benes V."/>
            <person name="Kopecky J."/>
        </authorList>
    </citation>
    <scope>NUCLEOTIDE SEQUENCE [LARGE SCALE GENOMIC DNA]</scope>
    <source>
        <strain evidence="6 7">15Tr583</strain>
    </source>
</reference>
<dbReference type="Pfam" id="PF00356">
    <property type="entry name" value="LacI"/>
    <property type="match status" value="1"/>
</dbReference>
<protein>
    <submittedName>
        <fullName evidence="6">LacI family transcriptional regulator</fullName>
    </submittedName>
</protein>
<dbReference type="AlphaFoldDB" id="A0A6P2C2S8"/>
<evidence type="ECO:0000313" key="7">
    <source>
        <dbReference type="Proteomes" id="UP000460272"/>
    </source>
</evidence>
<dbReference type="OrthoDB" id="3595338at2"/>
<comment type="caution">
    <text evidence="6">The sequence shown here is derived from an EMBL/GenBank/DDBJ whole genome shotgun (WGS) entry which is preliminary data.</text>
</comment>
<sequence length="412" mass="43192">MTLRAIEQPSASGILTSLRDCFGKGFPENRLGGTAGQAGRRAAEGGWRGGPVPDVRPDGQQRVTLQDVADRAGVSLTTASRVVNARAVRDGSRKVGKALEDRVNKAVADLGYTANLQARAVATGQSTMVGVALRDISDPYFSEIAAGLIEVADGELIGGGRLLLCMTSTAANEDAEREYVALMRAQRARAVVLVGSRSDNTAARSALRAELEAFTRAGGRAACIGQDLLGVDTVLPDNRSGAEALARALAALGHRRFAVLAGPRSLLTVQDRARGFLDGLSAWSVPLEAARVVHGELSRDGGYAAMSEILAAGEPLPDCVFAVSDIMAVGALARLRAAGIDVPGAIALAGFDDIPTLRDVYPPLTTVRLPLKRLGEIAARLVLSHDAPTRPRVVPVPGEVVLRDSTRPRPPR</sequence>
<gene>
    <name evidence="6" type="ORF">EAS64_14355</name>
</gene>
<dbReference type="GO" id="GO:0000976">
    <property type="term" value="F:transcription cis-regulatory region binding"/>
    <property type="evidence" value="ECO:0007669"/>
    <property type="project" value="TreeGrafter"/>
</dbReference>
<feature type="domain" description="HTH lacI-type" evidence="5">
    <location>
        <begin position="63"/>
        <end position="123"/>
    </location>
</feature>
<dbReference type="SUPFAM" id="SSF53822">
    <property type="entry name" value="Periplasmic binding protein-like I"/>
    <property type="match status" value="1"/>
</dbReference>
<dbReference type="GO" id="GO:0003700">
    <property type="term" value="F:DNA-binding transcription factor activity"/>
    <property type="evidence" value="ECO:0007669"/>
    <property type="project" value="TreeGrafter"/>
</dbReference>
<name>A0A6P2C2S8_9ACTN</name>
<accession>A0A6P2C2S8</accession>
<dbReference type="EMBL" id="RPFW01000002">
    <property type="protein sequence ID" value="TVZ05674.1"/>
    <property type="molecule type" value="Genomic_DNA"/>
</dbReference>
<feature type="region of interest" description="Disordered" evidence="4">
    <location>
        <begin position="29"/>
        <end position="58"/>
    </location>
</feature>
<dbReference type="Proteomes" id="UP000460272">
    <property type="component" value="Unassembled WGS sequence"/>
</dbReference>
<dbReference type="Gene3D" id="3.40.50.2300">
    <property type="match status" value="2"/>
</dbReference>
<dbReference type="InterPro" id="IPR028082">
    <property type="entry name" value="Peripla_BP_I"/>
</dbReference>
<keyword evidence="1" id="KW-0805">Transcription regulation</keyword>
<dbReference type="SUPFAM" id="SSF47413">
    <property type="entry name" value="lambda repressor-like DNA-binding domains"/>
    <property type="match status" value="1"/>
</dbReference>
<evidence type="ECO:0000256" key="1">
    <source>
        <dbReference type="ARBA" id="ARBA00023015"/>
    </source>
</evidence>
<dbReference type="InterPro" id="IPR010982">
    <property type="entry name" value="Lambda_DNA-bd_dom_sf"/>
</dbReference>
<evidence type="ECO:0000256" key="3">
    <source>
        <dbReference type="ARBA" id="ARBA00023163"/>
    </source>
</evidence>
<dbReference type="Pfam" id="PF13377">
    <property type="entry name" value="Peripla_BP_3"/>
    <property type="match status" value="1"/>
</dbReference>
<dbReference type="PANTHER" id="PTHR30146:SF153">
    <property type="entry name" value="LACTOSE OPERON REPRESSOR"/>
    <property type="match status" value="1"/>
</dbReference>
<evidence type="ECO:0000313" key="6">
    <source>
        <dbReference type="EMBL" id="TVZ05674.1"/>
    </source>
</evidence>
<dbReference type="CDD" id="cd06267">
    <property type="entry name" value="PBP1_LacI_sugar_binding-like"/>
    <property type="match status" value="1"/>
</dbReference>
<dbReference type="PROSITE" id="PS00356">
    <property type="entry name" value="HTH_LACI_1"/>
    <property type="match status" value="1"/>
</dbReference>
<organism evidence="6 7">
    <name type="scientific">Trebonia kvetii</name>
    <dbReference type="NCBI Taxonomy" id="2480626"/>
    <lineage>
        <taxon>Bacteria</taxon>
        <taxon>Bacillati</taxon>
        <taxon>Actinomycetota</taxon>
        <taxon>Actinomycetes</taxon>
        <taxon>Streptosporangiales</taxon>
        <taxon>Treboniaceae</taxon>
        <taxon>Trebonia</taxon>
    </lineage>
</organism>
<dbReference type="PANTHER" id="PTHR30146">
    <property type="entry name" value="LACI-RELATED TRANSCRIPTIONAL REPRESSOR"/>
    <property type="match status" value="1"/>
</dbReference>
<dbReference type="SMART" id="SM00354">
    <property type="entry name" value="HTH_LACI"/>
    <property type="match status" value="1"/>
</dbReference>
<keyword evidence="2" id="KW-0238">DNA-binding</keyword>
<keyword evidence="7" id="KW-1185">Reference proteome</keyword>